<evidence type="ECO:0000256" key="1">
    <source>
        <dbReference type="PIRSR" id="PIRSR640198-1"/>
    </source>
</evidence>
<dbReference type="GO" id="GO:0005524">
    <property type="term" value="F:ATP binding"/>
    <property type="evidence" value="ECO:0007669"/>
    <property type="project" value="UniProtKB-KW"/>
</dbReference>
<keyword evidence="6" id="KW-0812">Transmembrane</keyword>
<feature type="active site" evidence="1">
    <location>
        <position position="399"/>
    </location>
</feature>
<feature type="transmembrane region" description="Helical" evidence="6">
    <location>
        <begin position="63"/>
        <end position="83"/>
    </location>
</feature>
<dbReference type="PANTHER" id="PTHR13504">
    <property type="entry name" value="FIDO DOMAIN-CONTAINING PROTEIN DDB_G0283145"/>
    <property type="match status" value="1"/>
</dbReference>
<feature type="site" description="Important for autoinhibition of adenylyltransferase activity" evidence="3">
    <location>
        <position position="270"/>
    </location>
</feature>
<sequence length="517" mass="58750">MWYFKMVNWFSNESGLEKVSGISYDDLKATSDSVKKNVVIVSRKPSIRNPDEYIKISRKRMNAFVLTIVFLMGVLCALLLGFLQTDNPGRQKTFQPLPLVEHIPVGEDNEYLVELGSGLGIRIDPDAECEGDNPLGLELEAISAINVALEMKEKGKITKAQKLFQHAMALCPRHPDILINYGEFFETSRQDYLMADQLYQQALTFSPGNTKALTNRKRTSPVVEELDERRLERIDEKRDILIQMPESSAALKRVKKEAYFQQLYHTAGIEGNTMTLSETRFILETRLAVGGKSIMEHNEILGLDAAMKFINSSLVNRIGKITVDDILNIHKHLMGFVDPADAGRFRQTQVYVGGHTPPPPKIIPESIQQLIQWLNSEEALQLHPIHYAAIAHYKLVYIHPFTDGNGRTSRLLMNWVLMQAGYPPVIIRKQDRQLYYSHLDTANKGDIRPFIRFIADCTEKTVDVYLWATRELGHIQMLAGSDSEDESDTREKPEKIQKQQNKESASVNPSSESFEDL</sequence>
<feature type="glycosylation site" description="N-linked (GlcNAc...) asparagine" evidence="4">
    <location>
        <position position="311"/>
    </location>
</feature>
<feature type="binding site" evidence="2">
    <location>
        <begin position="435"/>
        <end position="436"/>
    </location>
    <ligand>
        <name>ATP</name>
        <dbReference type="ChEBI" id="CHEBI:30616"/>
    </ligand>
</feature>
<feature type="region of interest" description="Disordered" evidence="5">
    <location>
        <begin position="478"/>
        <end position="517"/>
    </location>
</feature>
<dbReference type="Pfam" id="PF02661">
    <property type="entry name" value="Fic"/>
    <property type="match status" value="1"/>
</dbReference>
<dbReference type="PANTHER" id="PTHR13504:SF34">
    <property type="entry name" value="PROTEIN ADENYLYLTRANSFERASE FICD"/>
    <property type="match status" value="1"/>
</dbReference>
<evidence type="ECO:0000256" key="4">
    <source>
        <dbReference type="PIRSR" id="PIRSR640198-4"/>
    </source>
</evidence>
<dbReference type="OrthoDB" id="439046at2759"/>
<keyword evidence="6" id="KW-1133">Transmembrane helix</keyword>
<feature type="compositionally biased region" description="Basic and acidic residues" evidence="5">
    <location>
        <begin position="489"/>
        <end position="501"/>
    </location>
</feature>
<evidence type="ECO:0000313" key="9">
    <source>
        <dbReference type="Proteomes" id="UP000708208"/>
    </source>
</evidence>
<protein>
    <recommendedName>
        <fullName evidence="7">Fido domain-containing protein</fullName>
    </recommendedName>
</protein>
<dbReference type="Proteomes" id="UP000708208">
    <property type="component" value="Unassembled WGS sequence"/>
</dbReference>
<gene>
    <name evidence="8" type="ORF">AFUS01_LOCUS45636</name>
</gene>
<evidence type="ECO:0000256" key="2">
    <source>
        <dbReference type="PIRSR" id="PIRSR640198-2"/>
    </source>
</evidence>
<keyword evidence="2" id="KW-0547">Nucleotide-binding</keyword>
<evidence type="ECO:0000256" key="6">
    <source>
        <dbReference type="SAM" id="Phobius"/>
    </source>
</evidence>
<name>A0A8J2LJ34_9HEXA</name>
<dbReference type="InterPro" id="IPR003812">
    <property type="entry name" value="Fido"/>
</dbReference>
<accession>A0A8J2LJ34</accession>
<evidence type="ECO:0000313" key="8">
    <source>
        <dbReference type="EMBL" id="CAG7836388.1"/>
    </source>
</evidence>
<dbReference type="InterPro" id="IPR040198">
    <property type="entry name" value="Fido_containing"/>
</dbReference>
<evidence type="ECO:0000259" key="7">
    <source>
        <dbReference type="PROSITE" id="PS51459"/>
    </source>
</evidence>
<feature type="domain" description="Fido" evidence="7">
    <location>
        <begin position="321"/>
        <end position="456"/>
    </location>
</feature>
<comment type="caution">
    <text evidence="8">The sequence shown here is derived from an EMBL/GenBank/DDBJ whole genome shotgun (WGS) entry which is preliminary data.</text>
</comment>
<evidence type="ECO:0000256" key="5">
    <source>
        <dbReference type="SAM" id="MobiDB-lite"/>
    </source>
</evidence>
<reference evidence="8" key="1">
    <citation type="submission" date="2021-06" db="EMBL/GenBank/DDBJ databases">
        <authorList>
            <person name="Hodson N. C."/>
            <person name="Mongue J. A."/>
            <person name="Jaron S. K."/>
        </authorList>
    </citation>
    <scope>NUCLEOTIDE SEQUENCE</scope>
</reference>
<dbReference type="EMBL" id="CAJVCH010571006">
    <property type="protein sequence ID" value="CAG7836388.1"/>
    <property type="molecule type" value="Genomic_DNA"/>
</dbReference>
<keyword evidence="2" id="KW-0067">ATP-binding</keyword>
<feature type="binding site" evidence="2">
    <location>
        <begin position="352"/>
        <end position="355"/>
    </location>
    <ligand>
        <name>ATP</name>
        <dbReference type="ChEBI" id="CHEBI:30616"/>
    </ligand>
</feature>
<organism evidence="8 9">
    <name type="scientific">Allacma fusca</name>
    <dbReference type="NCBI Taxonomy" id="39272"/>
    <lineage>
        <taxon>Eukaryota</taxon>
        <taxon>Metazoa</taxon>
        <taxon>Ecdysozoa</taxon>
        <taxon>Arthropoda</taxon>
        <taxon>Hexapoda</taxon>
        <taxon>Collembola</taxon>
        <taxon>Symphypleona</taxon>
        <taxon>Sminthuridae</taxon>
        <taxon>Allacma</taxon>
    </lineage>
</organism>
<evidence type="ECO:0000256" key="3">
    <source>
        <dbReference type="PIRSR" id="PIRSR640198-3"/>
    </source>
</evidence>
<keyword evidence="9" id="KW-1185">Reference proteome</keyword>
<proteinExistence type="predicted"/>
<feature type="compositionally biased region" description="Polar residues" evidence="5">
    <location>
        <begin position="502"/>
        <end position="517"/>
    </location>
</feature>
<feature type="binding site" evidence="2">
    <location>
        <begin position="403"/>
        <end position="410"/>
    </location>
    <ligand>
        <name>ATP</name>
        <dbReference type="ChEBI" id="CHEBI:30616"/>
    </ligand>
</feature>
<keyword evidence="6" id="KW-0472">Membrane</keyword>
<dbReference type="PROSITE" id="PS51459">
    <property type="entry name" value="FIDO"/>
    <property type="match status" value="1"/>
</dbReference>
<dbReference type="AlphaFoldDB" id="A0A8J2LJ34"/>
<feature type="binding site" evidence="2">
    <location>
        <position position="443"/>
    </location>
    <ligand>
        <name>ATP</name>
        <dbReference type="ChEBI" id="CHEBI:30616"/>
    </ligand>
</feature>